<dbReference type="Gene3D" id="3.40.50.620">
    <property type="entry name" value="HUPs"/>
    <property type="match status" value="2"/>
</dbReference>
<feature type="domain" description="UspA" evidence="2">
    <location>
        <begin position="162"/>
        <end position="293"/>
    </location>
</feature>
<reference evidence="4" key="2">
    <citation type="submission" date="2022-08" db="EMBL/GenBank/DDBJ databases">
        <title>Complete genome sequence of 14 non-tuberculosis mycobacteria type-strains.</title>
        <authorList>
            <person name="Igarashi Y."/>
            <person name="Osugi A."/>
            <person name="Mitarai S."/>
        </authorList>
    </citation>
    <scope>NUCLEOTIDE SEQUENCE</scope>
    <source>
        <strain evidence="4">ATCC 51985</strain>
    </source>
</reference>
<dbReference type="PANTHER" id="PTHR46268:SF6">
    <property type="entry name" value="UNIVERSAL STRESS PROTEIN UP12"/>
    <property type="match status" value="1"/>
</dbReference>
<dbReference type="PANTHER" id="PTHR46268">
    <property type="entry name" value="STRESS RESPONSE PROTEIN NHAX"/>
    <property type="match status" value="1"/>
</dbReference>
<evidence type="ECO:0000256" key="1">
    <source>
        <dbReference type="ARBA" id="ARBA00008791"/>
    </source>
</evidence>
<feature type="domain" description="UspA" evidence="2">
    <location>
        <begin position="10"/>
        <end position="148"/>
    </location>
</feature>
<dbReference type="OrthoDB" id="3174546at2"/>
<dbReference type="RefSeq" id="WP_090609096.1">
    <property type="nucleotide sequence ID" value="NZ_CP092423.2"/>
</dbReference>
<dbReference type="EMBL" id="CTEE01000001">
    <property type="protein sequence ID" value="CQD15105.1"/>
    <property type="molecule type" value="Genomic_DNA"/>
</dbReference>
<dbReference type="EMBL" id="CP092423">
    <property type="protein sequence ID" value="ULP40365.1"/>
    <property type="molecule type" value="Genomic_DNA"/>
</dbReference>
<dbReference type="InterPro" id="IPR006016">
    <property type="entry name" value="UspA"/>
</dbReference>
<dbReference type="GO" id="GO:0001666">
    <property type="term" value="P:response to hypoxia"/>
    <property type="evidence" value="ECO:0007669"/>
    <property type="project" value="UniProtKB-ARBA"/>
</dbReference>
<dbReference type="InterPro" id="IPR006015">
    <property type="entry name" value="Universal_stress_UspA"/>
</dbReference>
<dbReference type="InterPro" id="IPR014729">
    <property type="entry name" value="Rossmann-like_a/b/a_fold"/>
</dbReference>
<dbReference type="CDD" id="cd23944">
    <property type="entry name" value="USP_Rv2623_repeat1"/>
    <property type="match status" value="1"/>
</dbReference>
<comment type="similarity">
    <text evidence="1">Belongs to the universal stress protein A family.</text>
</comment>
<keyword evidence="6" id="KW-1185">Reference proteome</keyword>
<dbReference type="AlphaFoldDB" id="A0A0E3WCN0"/>
<evidence type="ECO:0000313" key="5">
    <source>
        <dbReference type="Proteomes" id="UP000199251"/>
    </source>
</evidence>
<dbReference type="STRING" id="141349.BN1232_03221"/>
<dbReference type="FunFam" id="3.40.50.620:FF:000123">
    <property type="entry name" value="Universal stress protein family"/>
    <property type="match status" value="1"/>
</dbReference>
<name>A0A0E3WCN0_MYCLN</name>
<evidence type="ECO:0000313" key="3">
    <source>
        <dbReference type="EMBL" id="CQD15105.1"/>
    </source>
</evidence>
<evidence type="ECO:0000259" key="2">
    <source>
        <dbReference type="Pfam" id="PF00582"/>
    </source>
</evidence>
<dbReference type="Proteomes" id="UP001055171">
    <property type="component" value="Chromosome"/>
</dbReference>
<dbReference type="SUPFAM" id="SSF52402">
    <property type="entry name" value="Adenine nucleotide alpha hydrolases-like"/>
    <property type="match status" value="2"/>
</dbReference>
<dbReference type="CDD" id="cd23661">
    <property type="entry name" value="USP_Rv2623_repeat2"/>
    <property type="match status" value="1"/>
</dbReference>
<dbReference type="Pfam" id="PF00582">
    <property type="entry name" value="Usp"/>
    <property type="match status" value="2"/>
</dbReference>
<accession>A0A0E3WCN0</accession>
<sequence length="302" mass="32041">MSASEKRYGIVVGVDGSPASDFAVCWGARDATLRGVGLTLVHMVNLAAPVWPPMPLTADTPIWQEDYGRRILEEAEKIAEDASKIHGRIDIATELMFTSPVAALVELSGQAEMVVVGSNGRGALARTFLGSVSSGVVRSARCPVAVIRDEDPSMPNPLDAPVLVGVDGSVASELATAIAFDEASRRGVELTALHAWSDVGLFELPKPQWPAVRAQAEEILAERLAGWQERYPDVMVHRLVVCDQPARQLIEQSESAQLVVVGSHGRGGLAGALLGSVSNAVLHGVRMPVIVARPSIGHPDED</sequence>
<proteinExistence type="inferred from homology"/>
<dbReference type="PRINTS" id="PR01438">
    <property type="entry name" value="UNVRSLSTRESS"/>
</dbReference>
<evidence type="ECO:0000313" key="6">
    <source>
        <dbReference type="Proteomes" id="UP001055171"/>
    </source>
</evidence>
<dbReference type="Proteomes" id="UP000199251">
    <property type="component" value="Unassembled WGS sequence"/>
</dbReference>
<reference evidence="3 5" key="1">
    <citation type="submission" date="2015-03" db="EMBL/GenBank/DDBJ databases">
        <authorList>
            <person name="Urmite Genomes"/>
        </authorList>
    </citation>
    <scope>NUCLEOTIDE SEQUENCE [LARGE SCALE GENOMIC DNA]</scope>
    <source>
        <strain evidence="3 5">CSUR P1491</strain>
    </source>
</reference>
<gene>
    <name evidence="3" type="ORF">BN1232_03221</name>
    <name evidence="4" type="ORF">MJO58_15205</name>
</gene>
<protein>
    <submittedName>
        <fullName evidence="3 4">Universal stress protein</fullName>
    </submittedName>
</protein>
<evidence type="ECO:0000313" key="4">
    <source>
        <dbReference type="EMBL" id="ULP40365.1"/>
    </source>
</evidence>
<organism evidence="3 5">
    <name type="scientific">Mycobacterium lentiflavum</name>
    <dbReference type="NCBI Taxonomy" id="141349"/>
    <lineage>
        <taxon>Bacteria</taxon>
        <taxon>Bacillati</taxon>
        <taxon>Actinomycetota</taxon>
        <taxon>Actinomycetes</taxon>
        <taxon>Mycobacteriales</taxon>
        <taxon>Mycobacteriaceae</taxon>
        <taxon>Mycobacterium</taxon>
        <taxon>Mycobacterium simiae complex</taxon>
    </lineage>
</organism>